<accession>A0A2H3B4Y0</accession>
<dbReference type="Proteomes" id="UP000218334">
    <property type="component" value="Unassembled WGS sequence"/>
</dbReference>
<proteinExistence type="predicted"/>
<reference evidence="3" key="1">
    <citation type="journal article" date="2017" name="Nat. Ecol. Evol.">
        <title>Genome expansion and lineage-specific genetic innovations in the forest pathogenic fungi Armillaria.</title>
        <authorList>
            <person name="Sipos G."/>
            <person name="Prasanna A.N."/>
            <person name="Walter M.C."/>
            <person name="O'Connor E."/>
            <person name="Balint B."/>
            <person name="Krizsan K."/>
            <person name="Kiss B."/>
            <person name="Hess J."/>
            <person name="Varga T."/>
            <person name="Slot J."/>
            <person name="Riley R."/>
            <person name="Boka B."/>
            <person name="Rigling D."/>
            <person name="Barry K."/>
            <person name="Lee J."/>
            <person name="Mihaltcheva S."/>
            <person name="LaButti K."/>
            <person name="Lipzen A."/>
            <person name="Waldron R."/>
            <person name="Moloney N.M."/>
            <person name="Sperisen C."/>
            <person name="Kredics L."/>
            <person name="Vagvoelgyi C."/>
            <person name="Patrignani A."/>
            <person name="Fitzpatrick D."/>
            <person name="Nagy I."/>
            <person name="Doyle S."/>
            <person name="Anderson J.B."/>
            <person name="Grigoriev I.V."/>
            <person name="Gueldener U."/>
            <person name="Muensterkoetter M."/>
            <person name="Nagy L.G."/>
        </authorList>
    </citation>
    <scope>NUCLEOTIDE SEQUENCE [LARGE SCALE GENOMIC DNA]</scope>
    <source>
        <strain evidence="3">28-4</strain>
    </source>
</reference>
<name>A0A2H3B4Y0_9AGAR</name>
<evidence type="ECO:0000256" key="1">
    <source>
        <dbReference type="SAM" id="SignalP"/>
    </source>
</evidence>
<evidence type="ECO:0000313" key="3">
    <source>
        <dbReference type="Proteomes" id="UP000218334"/>
    </source>
</evidence>
<evidence type="ECO:0000313" key="2">
    <source>
        <dbReference type="EMBL" id="PBK59667.1"/>
    </source>
</evidence>
<feature type="signal peptide" evidence="1">
    <location>
        <begin position="1"/>
        <end position="24"/>
    </location>
</feature>
<gene>
    <name evidence="2" type="ORF">ARMSODRAFT_982863</name>
</gene>
<protein>
    <submittedName>
        <fullName evidence="2">Uncharacterized protein</fullName>
    </submittedName>
</protein>
<dbReference type="AlphaFoldDB" id="A0A2H3B4Y0"/>
<keyword evidence="1" id="KW-0732">Signal</keyword>
<sequence length="329" mass="37892">MGLCSYFFMEFAFAINTSTGLASAVALADSYDESQDTLQNGGRIKLTLFSNVFAIMIERRSFFWDLGPCNNVEFLWDVPKAKEFMVIFSENMADPGDQEFRSQSGLDTFQYIEYNRGQVHIVLVRAAPGNRHPLWDMHRLLLATSTERLRSIDARTLLRLYVGCYYHNFGVRHGHMLQEEVYTDEEELQIYNIKHYKELPEVTLSASDGTSHAESSIAVLKQRSFTGRVLPSAIADIPCAVLGLDGMLERLNSTVRTPGSPLYRVREYFVAENYDLGTAYAHLRRYPYNFNIDRHVTAHKSNEKRQQHLVEHRKIKNAPPRRMWDLHAN</sequence>
<organism evidence="2 3">
    <name type="scientific">Armillaria solidipes</name>
    <dbReference type="NCBI Taxonomy" id="1076256"/>
    <lineage>
        <taxon>Eukaryota</taxon>
        <taxon>Fungi</taxon>
        <taxon>Dikarya</taxon>
        <taxon>Basidiomycota</taxon>
        <taxon>Agaricomycotina</taxon>
        <taxon>Agaricomycetes</taxon>
        <taxon>Agaricomycetidae</taxon>
        <taxon>Agaricales</taxon>
        <taxon>Marasmiineae</taxon>
        <taxon>Physalacriaceae</taxon>
        <taxon>Armillaria</taxon>
    </lineage>
</organism>
<feature type="chain" id="PRO_5013756247" evidence="1">
    <location>
        <begin position="25"/>
        <end position="329"/>
    </location>
</feature>
<dbReference type="EMBL" id="KZ293499">
    <property type="protein sequence ID" value="PBK59667.1"/>
    <property type="molecule type" value="Genomic_DNA"/>
</dbReference>
<keyword evidence="3" id="KW-1185">Reference proteome</keyword>